<keyword evidence="2" id="KW-1185">Reference proteome</keyword>
<dbReference type="Gene3D" id="3.40.50.1820">
    <property type="entry name" value="alpha/beta hydrolase"/>
    <property type="match status" value="1"/>
</dbReference>
<evidence type="ECO:0000313" key="2">
    <source>
        <dbReference type="Proteomes" id="UP000318815"/>
    </source>
</evidence>
<sequence>MYTASAADPVSDIEKVLPGWKIVWNGIQTNDANYAFIAVDPTGKNFGLAFRGSVPPFGSFSDWDVFANWVLEDLDVAVLRNWPYAQNTGARISEGAHIAFGNIMQMQDSLGSGKSIVDF</sequence>
<evidence type="ECO:0000313" key="1">
    <source>
        <dbReference type="EMBL" id="TWW00078.1"/>
    </source>
</evidence>
<dbReference type="RefSeq" id="WP_146305673.1">
    <property type="nucleotide sequence ID" value="NZ_VOHS01000011.1"/>
</dbReference>
<dbReference type="OrthoDB" id="1223308at2"/>
<dbReference type="EMBL" id="VOHS01000011">
    <property type="protein sequence ID" value="TWW00078.1"/>
    <property type="molecule type" value="Genomic_DNA"/>
</dbReference>
<dbReference type="InterPro" id="IPR029058">
    <property type="entry name" value="AB_hydrolase_fold"/>
</dbReference>
<accession>A0A5C6LU38</accession>
<comment type="caution">
    <text evidence="1">The sequence shown here is derived from an EMBL/GenBank/DDBJ whole genome shotgun (WGS) entry which is preliminary data.</text>
</comment>
<protein>
    <submittedName>
        <fullName evidence="1">Uncharacterized protein</fullName>
    </submittedName>
</protein>
<reference evidence="1 2" key="1">
    <citation type="submission" date="2019-08" db="EMBL/GenBank/DDBJ databases">
        <title>Whole genome sequencing of chitin degrading bacteria Chitinophaga pinensis YS16.</title>
        <authorList>
            <person name="Singh R.P."/>
            <person name="Manchanda G."/>
            <person name="Maurya I.K."/>
            <person name="Joshi N.K."/>
            <person name="Srivastava A.K."/>
        </authorList>
    </citation>
    <scope>NUCLEOTIDE SEQUENCE [LARGE SCALE GENOMIC DNA]</scope>
    <source>
        <strain evidence="1 2">YS-16</strain>
    </source>
</reference>
<dbReference type="AlphaFoldDB" id="A0A5C6LU38"/>
<organism evidence="1 2">
    <name type="scientific">Chitinophaga pinensis</name>
    <dbReference type="NCBI Taxonomy" id="79329"/>
    <lineage>
        <taxon>Bacteria</taxon>
        <taxon>Pseudomonadati</taxon>
        <taxon>Bacteroidota</taxon>
        <taxon>Chitinophagia</taxon>
        <taxon>Chitinophagales</taxon>
        <taxon>Chitinophagaceae</taxon>
        <taxon>Chitinophaga</taxon>
    </lineage>
</organism>
<dbReference type="Proteomes" id="UP000318815">
    <property type="component" value="Unassembled WGS sequence"/>
</dbReference>
<name>A0A5C6LU38_9BACT</name>
<proteinExistence type="predicted"/>
<gene>
    <name evidence="1" type="ORF">FEF09_13885</name>
</gene>